<protein>
    <recommendedName>
        <fullName evidence="1">DUF2249 domain-containing protein</fullName>
    </recommendedName>
</protein>
<dbReference type="InterPro" id="IPR018720">
    <property type="entry name" value="DUF2249"/>
</dbReference>
<proteinExistence type="predicted"/>
<evidence type="ECO:0000259" key="1">
    <source>
        <dbReference type="Pfam" id="PF10006"/>
    </source>
</evidence>
<feature type="domain" description="DUF2249" evidence="1">
    <location>
        <begin position="12"/>
        <end position="78"/>
    </location>
</feature>
<name>A0A248UCW1_9HYPH</name>
<reference evidence="2 3" key="1">
    <citation type="submission" date="2017-07" db="EMBL/GenBank/DDBJ databases">
        <title>Phylogenetic study on the rhizospheric bacterium Ochrobactrum sp. A44.</title>
        <authorList>
            <person name="Krzyzanowska D.M."/>
            <person name="Ossowicki A."/>
            <person name="Rajewska M."/>
            <person name="Maciag T."/>
            <person name="Kaczynski Z."/>
            <person name="Czerwicka M."/>
            <person name="Jafra S."/>
        </authorList>
    </citation>
    <scope>NUCLEOTIDE SEQUENCE [LARGE SCALE GENOMIC DNA]</scope>
    <source>
        <strain evidence="2 3">A44</strain>
    </source>
</reference>
<dbReference type="InterPro" id="IPR036868">
    <property type="entry name" value="TusA-like_sf"/>
</dbReference>
<dbReference type="SUPFAM" id="SSF64307">
    <property type="entry name" value="SirA-like"/>
    <property type="match status" value="1"/>
</dbReference>
<dbReference type="Proteomes" id="UP000215256">
    <property type="component" value="Chromosome 2"/>
</dbReference>
<gene>
    <name evidence="2" type="ORF">CES85_5164</name>
</gene>
<sequence length="179" mass="20256">MTLSIQEIAHRELDVRPLLKSGVEPFQAIMDATENLLPGQSLLLVTPFKPVPLFAVMERKGFLAEPQPIGEGDWQTLFSPSQEVVPQIQLSNNVGSPDIWPEPSQYLDCSDMQPPEPMVHILAELERMLGGEVLFALLHREPLFLFPELERRGHEWVGNFDETGSAYRIMIRVGQERQA</sequence>
<dbReference type="KEGG" id="och:CES85_5164"/>
<dbReference type="RefSeq" id="WP_095445116.1">
    <property type="nucleotide sequence ID" value="NZ_CP022603.1"/>
</dbReference>
<dbReference type="Pfam" id="PF10006">
    <property type="entry name" value="DUF2249"/>
    <property type="match status" value="2"/>
</dbReference>
<accession>A0A248UCW1</accession>
<evidence type="ECO:0000313" key="3">
    <source>
        <dbReference type="Proteomes" id="UP000215256"/>
    </source>
</evidence>
<evidence type="ECO:0000313" key="2">
    <source>
        <dbReference type="EMBL" id="ASV84370.1"/>
    </source>
</evidence>
<dbReference type="OrthoDB" id="30295at2"/>
<feature type="domain" description="DUF2249" evidence="1">
    <location>
        <begin position="107"/>
        <end position="172"/>
    </location>
</feature>
<dbReference type="EMBL" id="CP022603">
    <property type="protein sequence ID" value="ASV84370.1"/>
    <property type="molecule type" value="Genomic_DNA"/>
</dbReference>
<organism evidence="2 3">
    <name type="scientific">Ochrobactrum quorumnocens</name>
    <dbReference type="NCBI Taxonomy" id="271865"/>
    <lineage>
        <taxon>Bacteria</taxon>
        <taxon>Pseudomonadati</taxon>
        <taxon>Pseudomonadota</taxon>
        <taxon>Alphaproteobacteria</taxon>
        <taxon>Hyphomicrobiales</taxon>
        <taxon>Brucellaceae</taxon>
        <taxon>Brucella/Ochrobactrum group</taxon>
        <taxon>Ochrobactrum</taxon>
    </lineage>
</organism>
<dbReference type="AlphaFoldDB" id="A0A248UCW1"/>